<keyword evidence="2" id="KW-1133">Transmembrane helix</keyword>
<keyword evidence="4" id="KW-1185">Reference proteome</keyword>
<keyword evidence="2" id="KW-0472">Membrane</keyword>
<evidence type="ECO:0000256" key="1">
    <source>
        <dbReference type="SAM" id="MobiDB-lite"/>
    </source>
</evidence>
<dbReference type="KEGG" id="chya:V22_30720"/>
<feature type="compositionally biased region" description="Acidic residues" evidence="1">
    <location>
        <begin position="221"/>
        <end position="231"/>
    </location>
</feature>
<name>A0A517TBR6_9PLAN</name>
<protein>
    <submittedName>
        <fullName evidence="3">Uncharacterized protein</fullName>
    </submittedName>
</protein>
<sequence>MTTEQADELIQWSIANAKLLAVMVRGLGFIAGAYSWRLVILAKNQTRFWLLLFAMLLPASAYAGCEEFTFEANGGQLAIYKNGVKQTQVYSSGGYEQVRVWQTDWLENTREGLACACANSAWPASVIALYTHAIDFAEAEGMNPTDSDFLDLPFSIYYAVNVANGVADPTQLEDWAQTQDDPCSAGCPSLAGDCDCDEVPDSEDEDLCHCLTADLDPDTDCDGIADDEDPAPESGCINDQDCDGIPDDEDDTDEGGCTNDCDCDGTEDSGDADLCSGCDNDCDCDGEADAADADGCEGCEDDCDCDGDPDPQDPYPGQCETCNDQGNCTGSQDDIRACLISRFPECDYDDDDCQNKDDPDPLDPLKNCEDERDCSQQDIECEGDPYCLQEEFPECDYDGDGCANADDYAPTDATFGCLTDEECGCDFDFDRMIDQIAYTFENNGIDMSALQGASSDVYVYSVDMNIDTDLIKPGVQSVVQLDFKTNLAGEDVPVITQNAPELIRNLILITCVVAFLKSIIRDVVSW</sequence>
<organism evidence="3 4">
    <name type="scientific">Calycomorphotria hydatis</name>
    <dbReference type="NCBI Taxonomy" id="2528027"/>
    <lineage>
        <taxon>Bacteria</taxon>
        <taxon>Pseudomonadati</taxon>
        <taxon>Planctomycetota</taxon>
        <taxon>Planctomycetia</taxon>
        <taxon>Planctomycetales</taxon>
        <taxon>Planctomycetaceae</taxon>
        <taxon>Calycomorphotria</taxon>
    </lineage>
</organism>
<evidence type="ECO:0000313" key="4">
    <source>
        <dbReference type="Proteomes" id="UP000319976"/>
    </source>
</evidence>
<feature type="transmembrane region" description="Helical" evidence="2">
    <location>
        <begin position="12"/>
        <end position="36"/>
    </location>
</feature>
<dbReference type="AlphaFoldDB" id="A0A517TBR6"/>
<dbReference type="EMBL" id="CP036316">
    <property type="protein sequence ID" value="QDT65810.1"/>
    <property type="molecule type" value="Genomic_DNA"/>
</dbReference>
<feature type="transmembrane region" description="Helical" evidence="2">
    <location>
        <begin position="48"/>
        <end position="64"/>
    </location>
</feature>
<keyword evidence="2" id="KW-0812">Transmembrane</keyword>
<dbReference type="Proteomes" id="UP000319976">
    <property type="component" value="Chromosome"/>
</dbReference>
<gene>
    <name evidence="3" type="ORF">V22_30720</name>
</gene>
<accession>A0A517TBR6</accession>
<evidence type="ECO:0000256" key="2">
    <source>
        <dbReference type="SAM" id="Phobius"/>
    </source>
</evidence>
<reference evidence="3 4" key="1">
    <citation type="submission" date="2019-02" db="EMBL/GenBank/DDBJ databases">
        <title>Deep-cultivation of Planctomycetes and their phenomic and genomic characterization uncovers novel biology.</title>
        <authorList>
            <person name="Wiegand S."/>
            <person name="Jogler M."/>
            <person name="Boedeker C."/>
            <person name="Pinto D."/>
            <person name="Vollmers J."/>
            <person name="Rivas-Marin E."/>
            <person name="Kohn T."/>
            <person name="Peeters S.H."/>
            <person name="Heuer A."/>
            <person name="Rast P."/>
            <person name="Oberbeckmann S."/>
            <person name="Bunk B."/>
            <person name="Jeske O."/>
            <person name="Meyerdierks A."/>
            <person name="Storesund J.E."/>
            <person name="Kallscheuer N."/>
            <person name="Luecker S."/>
            <person name="Lage O.M."/>
            <person name="Pohl T."/>
            <person name="Merkel B.J."/>
            <person name="Hornburger P."/>
            <person name="Mueller R.-W."/>
            <person name="Bruemmer F."/>
            <person name="Labrenz M."/>
            <person name="Spormann A.M."/>
            <person name="Op den Camp H."/>
            <person name="Overmann J."/>
            <person name="Amann R."/>
            <person name="Jetten M.S.M."/>
            <person name="Mascher T."/>
            <person name="Medema M.H."/>
            <person name="Devos D.P."/>
            <person name="Kaster A.-K."/>
            <person name="Ovreas L."/>
            <person name="Rohde M."/>
            <person name="Galperin M.Y."/>
            <person name="Jogler C."/>
        </authorList>
    </citation>
    <scope>NUCLEOTIDE SEQUENCE [LARGE SCALE GENOMIC DNA]</scope>
    <source>
        <strain evidence="3 4">V22</strain>
    </source>
</reference>
<evidence type="ECO:0000313" key="3">
    <source>
        <dbReference type="EMBL" id="QDT65810.1"/>
    </source>
</evidence>
<feature type="region of interest" description="Disordered" evidence="1">
    <location>
        <begin position="221"/>
        <end position="250"/>
    </location>
</feature>
<proteinExistence type="predicted"/>
<dbReference type="RefSeq" id="WP_145264363.1">
    <property type="nucleotide sequence ID" value="NZ_CP036316.1"/>
</dbReference>
<feature type="compositionally biased region" description="Acidic residues" evidence="1">
    <location>
        <begin position="240"/>
        <end position="250"/>
    </location>
</feature>